<comment type="caution">
    <text evidence="1">The sequence shown here is derived from an EMBL/GenBank/DDBJ whole genome shotgun (WGS) entry which is preliminary data.</text>
</comment>
<dbReference type="Proteomes" id="UP001140513">
    <property type="component" value="Unassembled WGS sequence"/>
</dbReference>
<dbReference type="AlphaFoldDB" id="A0A9W8XLB0"/>
<accession>A0A9W8XLB0</accession>
<dbReference type="RefSeq" id="XP_056071786.1">
    <property type="nucleotide sequence ID" value="XM_056214519.1"/>
</dbReference>
<evidence type="ECO:0000313" key="2">
    <source>
        <dbReference type="Proteomes" id="UP001140513"/>
    </source>
</evidence>
<dbReference type="EMBL" id="JAPEUX010000004">
    <property type="protein sequence ID" value="KAJ4354012.1"/>
    <property type="molecule type" value="Genomic_DNA"/>
</dbReference>
<dbReference type="GeneID" id="80909274"/>
<proteinExistence type="predicted"/>
<gene>
    <name evidence="1" type="ORF">N0V89_005744</name>
</gene>
<keyword evidence="2" id="KW-1185">Reference proteome</keyword>
<reference evidence="1" key="1">
    <citation type="submission" date="2022-10" db="EMBL/GenBank/DDBJ databases">
        <title>Tapping the CABI collections for fungal endophytes: first genome assemblies for Collariella, Neodidymelliopsis, Ascochyta clinopodiicola, Didymella pomorum, Didymosphaeria variabile, Neocosmospora piperis and Neocucurbitaria cava.</title>
        <authorList>
            <person name="Hill R."/>
        </authorList>
    </citation>
    <scope>NUCLEOTIDE SEQUENCE</scope>
    <source>
        <strain evidence="1">IMI 356815</strain>
    </source>
</reference>
<protein>
    <submittedName>
        <fullName evidence="1">Uncharacterized protein</fullName>
    </submittedName>
</protein>
<name>A0A9W8XLB0_9PLEO</name>
<organism evidence="1 2">
    <name type="scientific">Didymosphaeria variabile</name>
    <dbReference type="NCBI Taxonomy" id="1932322"/>
    <lineage>
        <taxon>Eukaryota</taxon>
        <taxon>Fungi</taxon>
        <taxon>Dikarya</taxon>
        <taxon>Ascomycota</taxon>
        <taxon>Pezizomycotina</taxon>
        <taxon>Dothideomycetes</taxon>
        <taxon>Pleosporomycetidae</taxon>
        <taxon>Pleosporales</taxon>
        <taxon>Massarineae</taxon>
        <taxon>Didymosphaeriaceae</taxon>
        <taxon>Didymosphaeria</taxon>
    </lineage>
</organism>
<sequence length="362" mass="39932">MASATPNQSAKVAATPPSAAQFNALRQLKTEMGADGDLLDVLPFSQVVICKHQDQKLLTGKKTALAGKIRMGNIEDESGPVSPLWAYLLDNSMTNGTTDLTYYSFGKRCRQGTRHNATDVHSARLREEFRHCETPSVLTATAKYYLYKKGVTASFPIQVSKTLANLVIRSCKDYRDADHEGNLGKPMEDAAQDNKDMEIIDTVAVGDPMSAFVPPTIGMTPLHAPNHLRETVSSSQHPVPSAYNYLLVSTDSVLMLQAAQARERQIVTAGQSTQQRFDAAKQHVDQLRTKRDVLQVELIQLETAIDAGDAEVVAAEQEKGRYGEAIRICRVEQEEVMNGMDPGVRAMIELGRQMERGSQRRE</sequence>
<evidence type="ECO:0000313" key="1">
    <source>
        <dbReference type="EMBL" id="KAJ4354012.1"/>
    </source>
</evidence>